<gene>
    <name evidence="2" type="ORF">WHX56_13905</name>
</gene>
<dbReference type="EMBL" id="CP148753">
    <property type="protein sequence ID" value="WXR76540.1"/>
    <property type="molecule type" value="Genomic_DNA"/>
</dbReference>
<evidence type="ECO:0000313" key="3">
    <source>
        <dbReference type="Proteomes" id="UP001456224"/>
    </source>
</evidence>
<feature type="domain" description="DUF4224" evidence="1">
    <location>
        <begin position="33"/>
        <end position="60"/>
    </location>
</feature>
<dbReference type="RefSeq" id="WP_338881490.1">
    <property type="nucleotide sequence ID" value="NZ_CP148753.1"/>
</dbReference>
<dbReference type="Proteomes" id="UP001456224">
    <property type="component" value="Chromosome"/>
</dbReference>
<proteinExistence type="predicted"/>
<dbReference type="InterPro" id="IPR025319">
    <property type="entry name" value="DUF4224"/>
</dbReference>
<organism evidence="2 3">
    <name type="scientific">Achromobacter veterisilvae</name>
    <dbReference type="NCBI Taxonomy" id="2069367"/>
    <lineage>
        <taxon>Bacteria</taxon>
        <taxon>Pseudomonadati</taxon>
        <taxon>Pseudomonadota</taxon>
        <taxon>Betaproteobacteria</taxon>
        <taxon>Burkholderiales</taxon>
        <taxon>Alcaligenaceae</taxon>
        <taxon>Achromobacter</taxon>
    </lineage>
</organism>
<accession>A0ABZ2S8R9</accession>
<name>A0ABZ2S8R9_9BURK</name>
<reference evidence="2 3" key="1">
    <citation type="submission" date="2024-03" db="EMBL/GenBank/DDBJ databases">
        <title>Reference genomes for the five species model microbial community.</title>
        <authorList>
            <person name="Padfield D."/>
        </authorList>
    </citation>
    <scope>NUCLEOTIDE SEQUENCE [LARGE SCALE GENOMIC DNA]</scope>
    <source>
        <strain evidence="2 3">AB1</strain>
    </source>
</reference>
<sequence>MEESTFLSPEEVAEMSDIRTGRTVGGRKVTREELQIEWLRTAGIPFVVSARGRPVIVRANVIGARQAAAAQQAAPAWQPRVIRNT</sequence>
<evidence type="ECO:0000259" key="1">
    <source>
        <dbReference type="Pfam" id="PF13986"/>
    </source>
</evidence>
<dbReference type="Pfam" id="PF13986">
    <property type="entry name" value="DUF4224"/>
    <property type="match status" value="1"/>
</dbReference>
<protein>
    <submittedName>
        <fullName evidence="2">DUF4224 domain-containing protein</fullName>
    </submittedName>
</protein>
<evidence type="ECO:0000313" key="2">
    <source>
        <dbReference type="EMBL" id="WXR76540.1"/>
    </source>
</evidence>
<keyword evidence="3" id="KW-1185">Reference proteome</keyword>